<protein>
    <recommendedName>
        <fullName evidence="1">ATP-dependent DNA helicase</fullName>
        <ecNumber evidence="1">5.6.2.3</ecNumber>
    </recommendedName>
</protein>
<gene>
    <name evidence="3" type="ORF">C1645_863781</name>
</gene>
<evidence type="ECO:0000256" key="1">
    <source>
        <dbReference type="RuleBase" id="RU363044"/>
    </source>
</evidence>
<keyword evidence="1" id="KW-0067">ATP-binding</keyword>
<dbReference type="STRING" id="658196.A0A397SCD2"/>
<dbReference type="GO" id="GO:0000723">
    <property type="term" value="P:telomere maintenance"/>
    <property type="evidence" value="ECO:0007669"/>
    <property type="project" value="InterPro"/>
</dbReference>
<dbReference type="GO" id="GO:0043139">
    <property type="term" value="F:5'-3' DNA helicase activity"/>
    <property type="evidence" value="ECO:0007669"/>
    <property type="project" value="UniProtKB-EC"/>
</dbReference>
<keyword evidence="1" id="KW-0233">DNA recombination</keyword>
<evidence type="ECO:0000313" key="3">
    <source>
        <dbReference type="EMBL" id="RIA81965.1"/>
    </source>
</evidence>
<keyword evidence="1" id="KW-0378">Hydrolase</keyword>
<comment type="similarity">
    <text evidence="1">Belongs to the helicase family.</text>
</comment>
<keyword evidence="1" id="KW-0347">Helicase</keyword>
<dbReference type="EC" id="5.6.2.3" evidence="1"/>
<proteinExistence type="inferred from homology"/>
<dbReference type="Pfam" id="PF05970">
    <property type="entry name" value="PIF1"/>
    <property type="match status" value="1"/>
</dbReference>
<comment type="cofactor">
    <cofactor evidence="1">
        <name>Mg(2+)</name>
        <dbReference type="ChEBI" id="CHEBI:18420"/>
    </cofactor>
</comment>
<keyword evidence="4" id="KW-1185">Reference proteome</keyword>
<dbReference type="InterPro" id="IPR027417">
    <property type="entry name" value="P-loop_NTPase"/>
</dbReference>
<feature type="domain" description="DNA helicase Pif1-like DEAD-box helicase" evidence="2">
    <location>
        <begin position="18"/>
        <end position="120"/>
    </location>
</feature>
<dbReference type="GO" id="GO:0006310">
    <property type="term" value="P:DNA recombination"/>
    <property type="evidence" value="ECO:0007669"/>
    <property type="project" value="UniProtKB-KW"/>
</dbReference>
<dbReference type="GO" id="GO:0005524">
    <property type="term" value="F:ATP binding"/>
    <property type="evidence" value="ECO:0007669"/>
    <property type="project" value="UniProtKB-KW"/>
</dbReference>
<dbReference type="PANTHER" id="PTHR47642">
    <property type="entry name" value="ATP-DEPENDENT DNA HELICASE"/>
    <property type="match status" value="1"/>
</dbReference>
<dbReference type="InterPro" id="IPR010285">
    <property type="entry name" value="DNA_helicase_pif1-like_DEAD"/>
</dbReference>
<dbReference type="GO" id="GO:0006281">
    <property type="term" value="P:DNA repair"/>
    <property type="evidence" value="ECO:0007669"/>
    <property type="project" value="UniProtKB-KW"/>
</dbReference>
<dbReference type="Proteomes" id="UP000265703">
    <property type="component" value="Unassembled WGS sequence"/>
</dbReference>
<evidence type="ECO:0000259" key="2">
    <source>
        <dbReference type="Pfam" id="PF05970"/>
    </source>
</evidence>
<dbReference type="AlphaFoldDB" id="A0A397SCD2"/>
<dbReference type="EMBL" id="QKYT01000722">
    <property type="protein sequence ID" value="RIA81965.1"/>
    <property type="molecule type" value="Genomic_DNA"/>
</dbReference>
<dbReference type="SUPFAM" id="SSF52540">
    <property type="entry name" value="P-loop containing nucleoside triphosphate hydrolases"/>
    <property type="match status" value="1"/>
</dbReference>
<dbReference type="Gene3D" id="3.40.50.300">
    <property type="entry name" value="P-loop containing nucleotide triphosphate hydrolases"/>
    <property type="match status" value="1"/>
</dbReference>
<name>A0A397SCD2_9GLOM</name>
<dbReference type="OrthoDB" id="2325450at2759"/>
<dbReference type="GO" id="GO:0016887">
    <property type="term" value="F:ATP hydrolysis activity"/>
    <property type="evidence" value="ECO:0007669"/>
    <property type="project" value="RHEA"/>
</dbReference>
<keyword evidence="1" id="KW-0227">DNA damage</keyword>
<reference evidence="3 4" key="1">
    <citation type="submission" date="2018-06" db="EMBL/GenBank/DDBJ databases">
        <title>Comparative genomics reveals the genomic features of Rhizophagus irregularis, R. cerebriforme, R. diaphanum and Gigaspora rosea, and their symbiotic lifestyle signature.</title>
        <authorList>
            <person name="Morin E."/>
            <person name="San Clemente H."/>
            <person name="Chen E.C.H."/>
            <person name="De La Providencia I."/>
            <person name="Hainaut M."/>
            <person name="Kuo A."/>
            <person name="Kohler A."/>
            <person name="Murat C."/>
            <person name="Tang N."/>
            <person name="Roy S."/>
            <person name="Loubradou J."/>
            <person name="Henrissat B."/>
            <person name="Grigoriev I.V."/>
            <person name="Corradi N."/>
            <person name="Roux C."/>
            <person name="Martin F.M."/>
        </authorList>
    </citation>
    <scope>NUCLEOTIDE SEQUENCE [LARGE SCALE GENOMIC DNA]</scope>
    <source>
        <strain evidence="3 4">DAOM 227022</strain>
    </source>
</reference>
<comment type="caution">
    <text evidence="3">The sequence shown here is derived from an EMBL/GenBank/DDBJ whole genome shotgun (WGS) entry which is preliminary data.</text>
</comment>
<dbReference type="InterPro" id="IPR051055">
    <property type="entry name" value="PIF1_helicase"/>
</dbReference>
<sequence>MQSESGYQSLAFYDLEFKKKLQAIQILIIDEISMAPASLFNFISNLFARIHNSDVAFGGISVIAVSDLAQFPPIRGEAIFYSSVWQLFYPLFLYKSQRQCEDEEFYQMLEEIRFGTISNTTWSKLVKKTANYNNN</sequence>
<comment type="catalytic activity">
    <reaction evidence="1">
        <text>ATP + H2O = ADP + phosphate + H(+)</text>
        <dbReference type="Rhea" id="RHEA:13065"/>
        <dbReference type="ChEBI" id="CHEBI:15377"/>
        <dbReference type="ChEBI" id="CHEBI:15378"/>
        <dbReference type="ChEBI" id="CHEBI:30616"/>
        <dbReference type="ChEBI" id="CHEBI:43474"/>
        <dbReference type="ChEBI" id="CHEBI:456216"/>
        <dbReference type="EC" id="5.6.2.3"/>
    </reaction>
</comment>
<keyword evidence="1" id="KW-0234">DNA repair</keyword>
<accession>A0A397SCD2</accession>
<evidence type="ECO:0000313" key="4">
    <source>
        <dbReference type="Proteomes" id="UP000265703"/>
    </source>
</evidence>
<keyword evidence="1" id="KW-0547">Nucleotide-binding</keyword>
<organism evidence="3 4">
    <name type="scientific">Glomus cerebriforme</name>
    <dbReference type="NCBI Taxonomy" id="658196"/>
    <lineage>
        <taxon>Eukaryota</taxon>
        <taxon>Fungi</taxon>
        <taxon>Fungi incertae sedis</taxon>
        <taxon>Mucoromycota</taxon>
        <taxon>Glomeromycotina</taxon>
        <taxon>Glomeromycetes</taxon>
        <taxon>Glomerales</taxon>
        <taxon>Glomeraceae</taxon>
        <taxon>Glomus</taxon>
    </lineage>
</organism>